<gene>
    <name evidence="2" type="ORF">Kuja_0320</name>
</gene>
<dbReference type="InterPro" id="IPR049100">
    <property type="entry name" value="TAGT"/>
</dbReference>
<dbReference type="Proteomes" id="UP000433471">
    <property type="component" value="Segment"/>
</dbReference>
<proteinExistence type="predicted"/>
<evidence type="ECO:0000313" key="2">
    <source>
        <dbReference type="EMBL" id="QGZ16023.1"/>
    </source>
</evidence>
<protein>
    <recommendedName>
        <fullName evidence="1">TET-Associated Glycosyltransferase domain-containing protein</fullName>
    </recommendedName>
</protein>
<sequence length="446" mass="52496">MKHRFEIKVKDEQGLIKLCDKLGVKFNPHIKTIYIPSLKIDTYPKKGKPVFTFITPKDPELSIAEQRKPFWSNMPEHTYGEEPSFTTIYIDFDDTKYSLDDFSNLIEQNLTKNRNMYRYPYKDNMIRLNRIVGGPRQGECPVYVISKGRSDCCGTSKHLSDMEVYHYVVVEPTEYQLYKERVETEFATIIQLDMTYKENYDACDELGNTIPKGSGGARNFCWDHSIALGAKWHWLFDDNTIRGFFWLKNNARYKLKTGAFLRAIEDWVNRYENIGMAGLNYYFFRAPSSANSPYIQNTRIYSYLLIRNDLPFRWRGRYNEDTILSLDVLKAGWCTTLINTFLADKACTQTVKGGNTDDLYKPNGTLPKSEMLERLHPDVSKVLWKYNRWHHHVDYTGFTQELKYKPEFEFMHGSESNDDYGMEMIEVPEELEKDCRSYLEENFLKK</sequence>
<organism evidence="2 3">
    <name type="scientific">Vibrio phage vB_VchM_Kuja</name>
    <dbReference type="NCBI Taxonomy" id="2686437"/>
    <lineage>
        <taxon>Viruses</taxon>
        <taxon>Duplodnaviria</taxon>
        <taxon>Heunggongvirae</taxon>
        <taxon>Uroviricota</taxon>
        <taxon>Caudoviricetes</taxon>
        <taxon>Pantevenvirales</taxon>
        <taxon>Ackermannviridae</taxon>
        <taxon>Kujavirus</taxon>
        <taxon>Kujavirus kuja</taxon>
    </lineage>
</organism>
<dbReference type="Pfam" id="PF20691">
    <property type="entry name" value="TAGT"/>
    <property type="match status" value="1"/>
</dbReference>
<feature type="domain" description="TET-Associated Glycosyltransferase" evidence="1">
    <location>
        <begin position="141"/>
        <end position="354"/>
    </location>
</feature>
<keyword evidence="3" id="KW-1185">Reference proteome</keyword>
<accession>A0A6B9J913</accession>
<dbReference type="EMBL" id="MN718199">
    <property type="protein sequence ID" value="QGZ16023.1"/>
    <property type="molecule type" value="Genomic_DNA"/>
</dbReference>
<evidence type="ECO:0000313" key="3">
    <source>
        <dbReference type="Proteomes" id="UP000433471"/>
    </source>
</evidence>
<name>A0A6B9J913_9CAUD</name>
<evidence type="ECO:0000259" key="1">
    <source>
        <dbReference type="Pfam" id="PF20691"/>
    </source>
</evidence>
<reference evidence="2 3" key="1">
    <citation type="submission" date="2019-11" db="EMBL/GenBank/DDBJ databases">
        <title>Characterization of a novel member of the family Ackermannviridae.</title>
        <authorList>
            <person name="Maina A.N."/>
            <person name="Mwaura F.B."/>
            <person name="Jumba M."/>
        </authorList>
    </citation>
    <scope>NUCLEOTIDE SEQUENCE [LARGE SCALE GENOMIC DNA]</scope>
</reference>